<protein>
    <submittedName>
        <fullName evidence="2">Uncharacterized protein</fullName>
    </submittedName>
</protein>
<proteinExistence type="predicted"/>
<dbReference type="Proteomes" id="UP000887565">
    <property type="component" value="Unplaced"/>
</dbReference>
<keyword evidence="1" id="KW-1185">Reference proteome</keyword>
<evidence type="ECO:0000313" key="1">
    <source>
        <dbReference type="Proteomes" id="UP000887565"/>
    </source>
</evidence>
<name>A0A915HFW5_ROMCU</name>
<dbReference type="WBParaSite" id="nRc.2.0.1.t00922-RA">
    <property type="protein sequence ID" value="nRc.2.0.1.t00922-RA"/>
    <property type="gene ID" value="nRc.2.0.1.g00922"/>
</dbReference>
<sequence length="131" mass="14801">MIEHEIAISEMKENVKAKFNKCIKLSNLPQTQLHNSGLVIRSFCLINVLLVESPLSEVLHGSSINDLHFVGVGTSELSNAGQDRDGDPDRNLLYGCWRHINKTTEEEDFKAPFRFFIDKNGFKVNSKNDPV</sequence>
<dbReference type="AlphaFoldDB" id="A0A915HFW5"/>
<evidence type="ECO:0000313" key="2">
    <source>
        <dbReference type="WBParaSite" id="nRc.2.0.1.t00922-RA"/>
    </source>
</evidence>
<organism evidence="1 2">
    <name type="scientific">Romanomermis culicivorax</name>
    <name type="common">Nematode worm</name>
    <dbReference type="NCBI Taxonomy" id="13658"/>
    <lineage>
        <taxon>Eukaryota</taxon>
        <taxon>Metazoa</taxon>
        <taxon>Ecdysozoa</taxon>
        <taxon>Nematoda</taxon>
        <taxon>Enoplea</taxon>
        <taxon>Dorylaimia</taxon>
        <taxon>Mermithida</taxon>
        <taxon>Mermithoidea</taxon>
        <taxon>Mermithidae</taxon>
        <taxon>Romanomermis</taxon>
    </lineage>
</organism>
<reference evidence="2" key="1">
    <citation type="submission" date="2022-11" db="UniProtKB">
        <authorList>
            <consortium name="WormBaseParasite"/>
        </authorList>
    </citation>
    <scope>IDENTIFICATION</scope>
</reference>
<accession>A0A915HFW5</accession>